<dbReference type="GO" id="GO:0046872">
    <property type="term" value="F:metal ion binding"/>
    <property type="evidence" value="ECO:0007669"/>
    <property type="project" value="UniProtKB-KW"/>
</dbReference>
<keyword evidence="8" id="KW-1185">Reference proteome</keyword>
<dbReference type="RefSeq" id="WP_012799782.1">
    <property type="nucleotide sequence ID" value="NC_013165.1"/>
</dbReference>
<dbReference type="Gene3D" id="3.20.20.70">
    <property type="entry name" value="Aldolase class I"/>
    <property type="match status" value="1"/>
</dbReference>
<dbReference type="SFLD" id="SFLDG01082">
    <property type="entry name" value="B12-binding_domain_containing"/>
    <property type="match status" value="1"/>
</dbReference>
<dbReference type="Pfam" id="PF04055">
    <property type="entry name" value="Radical_SAM"/>
    <property type="match status" value="1"/>
</dbReference>
<evidence type="ECO:0000313" key="8">
    <source>
        <dbReference type="Proteomes" id="UP000002026"/>
    </source>
</evidence>
<dbReference type="GO" id="GO:0051536">
    <property type="term" value="F:iron-sulfur cluster binding"/>
    <property type="evidence" value="ECO:0007669"/>
    <property type="project" value="UniProtKB-KW"/>
</dbReference>
<evidence type="ECO:0000256" key="3">
    <source>
        <dbReference type="ARBA" id="ARBA00022723"/>
    </source>
</evidence>
<dbReference type="InterPro" id="IPR013785">
    <property type="entry name" value="Aldolase_TIM"/>
</dbReference>
<dbReference type="AlphaFoldDB" id="C7N3G2"/>
<evidence type="ECO:0000256" key="4">
    <source>
        <dbReference type="ARBA" id="ARBA00023004"/>
    </source>
</evidence>
<protein>
    <submittedName>
        <fullName evidence="7">Fe-S oxidoreductase</fullName>
    </submittedName>
</protein>
<dbReference type="EMBL" id="CP001684">
    <property type="protein sequence ID" value="ACV23685.1"/>
    <property type="molecule type" value="Genomic_DNA"/>
</dbReference>
<evidence type="ECO:0000256" key="2">
    <source>
        <dbReference type="ARBA" id="ARBA00022691"/>
    </source>
</evidence>
<proteinExistence type="predicted"/>
<gene>
    <name evidence="7" type="ordered locus">Shel_26860</name>
</gene>
<evidence type="ECO:0000256" key="5">
    <source>
        <dbReference type="ARBA" id="ARBA00023014"/>
    </source>
</evidence>
<dbReference type="PROSITE" id="PS51918">
    <property type="entry name" value="RADICAL_SAM"/>
    <property type="match status" value="1"/>
</dbReference>
<dbReference type="PANTHER" id="PTHR43409">
    <property type="entry name" value="ANAEROBIC MAGNESIUM-PROTOPORPHYRIN IX MONOMETHYL ESTER CYCLASE-RELATED"/>
    <property type="match status" value="1"/>
</dbReference>
<organism evidence="7 8">
    <name type="scientific">Slackia heliotrinireducens (strain ATCC 29202 / DSM 20476 / NCTC 11029 / RHS 1)</name>
    <name type="common">Peptococcus heliotrinreducens</name>
    <dbReference type="NCBI Taxonomy" id="471855"/>
    <lineage>
        <taxon>Bacteria</taxon>
        <taxon>Bacillati</taxon>
        <taxon>Actinomycetota</taxon>
        <taxon>Coriobacteriia</taxon>
        <taxon>Eggerthellales</taxon>
        <taxon>Eggerthellaceae</taxon>
        <taxon>Slackia</taxon>
    </lineage>
</organism>
<comment type="cofactor">
    <cofactor evidence="1">
        <name>[4Fe-4S] cluster</name>
        <dbReference type="ChEBI" id="CHEBI:49883"/>
    </cofactor>
</comment>
<dbReference type="InterPro" id="IPR007197">
    <property type="entry name" value="rSAM"/>
</dbReference>
<dbReference type="PANTHER" id="PTHR43409:SF4">
    <property type="entry name" value="RADICAL SAM SUPERFAMILY PROTEIN"/>
    <property type="match status" value="1"/>
</dbReference>
<dbReference type="KEGG" id="shi:Shel_26860"/>
<accession>C7N3G2</accession>
<evidence type="ECO:0000256" key="1">
    <source>
        <dbReference type="ARBA" id="ARBA00001966"/>
    </source>
</evidence>
<dbReference type="Proteomes" id="UP000002026">
    <property type="component" value="Chromosome"/>
</dbReference>
<keyword evidence="5" id="KW-0411">Iron-sulfur</keyword>
<dbReference type="GO" id="GO:0003824">
    <property type="term" value="F:catalytic activity"/>
    <property type="evidence" value="ECO:0007669"/>
    <property type="project" value="InterPro"/>
</dbReference>
<dbReference type="HOGENOM" id="CLU_044464_0_0_11"/>
<dbReference type="InterPro" id="IPR006638">
    <property type="entry name" value="Elp3/MiaA/NifB-like_rSAM"/>
</dbReference>
<dbReference type="SFLD" id="SFLDG01095">
    <property type="entry name" value="Uncharacterised_Radical_SAM_Su"/>
    <property type="match status" value="1"/>
</dbReference>
<keyword evidence="3" id="KW-0479">Metal-binding</keyword>
<dbReference type="SUPFAM" id="SSF102114">
    <property type="entry name" value="Radical SAM enzymes"/>
    <property type="match status" value="1"/>
</dbReference>
<dbReference type="InterPro" id="IPR058240">
    <property type="entry name" value="rSAM_sf"/>
</dbReference>
<dbReference type="eggNOG" id="COG1032">
    <property type="taxonomic scope" value="Bacteria"/>
</dbReference>
<keyword evidence="2" id="KW-0949">S-adenosyl-L-methionine</keyword>
<dbReference type="SFLD" id="SFLDS00029">
    <property type="entry name" value="Radical_SAM"/>
    <property type="match status" value="1"/>
</dbReference>
<feature type="domain" description="Radical SAM core" evidence="6">
    <location>
        <begin position="11"/>
        <end position="241"/>
    </location>
</feature>
<reference evidence="7 8" key="1">
    <citation type="journal article" date="2009" name="Stand. Genomic Sci.">
        <title>Complete genome sequence of Slackia heliotrinireducens type strain (RHS 1).</title>
        <authorList>
            <person name="Pukall R."/>
            <person name="Lapidus A."/>
            <person name="Nolan M."/>
            <person name="Copeland A."/>
            <person name="Glavina Del Rio T."/>
            <person name="Lucas S."/>
            <person name="Chen F."/>
            <person name="Tice H."/>
            <person name="Cheng J.F."/>
            <person name="Chertkov O."/>
            <person name="Bruce D."/>
            <person name="Goodwin L."/>
            <person name="Kuske C."/>
            <person name="Brettin T."/>
            <person name="Detter J.C."/>
            <person name="Han C."/>
            <person name="Pitluck S."/>
            <person name="Pati A."/>
            <person name="Mavrommatis K."/>
            <person name="Ivanova N."/>
            <person name="Ovchinnikova G."/>
            <person name="Chen A."/>
            <person name="Palaniappan K."/>
            <person name="Schneider S."/>
            <person name="Rohde M."/>
            <person name="Chain P."/>
            <person name="D'haeseleer P."/>
            <person name="Goker M."/>
            <person name="Bristow J."/>
            <person name="Eisen J.A."/>
            <person name="Markowitz V."/>
            <person name="Kyrpides N.C."/>
            <person name="Klenk H.P."/>
            <person name="Hugenholtz P."/>
        </authorList>
    </citation>
    <scope>NUCLEOTIDE SEQUENCE [LARGE SCALE GENOMIC DNA]</scope>
    <source>
        <strain evidence="8">ATCC 29202 / DSM 20476 / NCTC 11029 / RHS 1</strain>
    </source>
</reference>
<dbReference type="SMART" id="SM00729">
    <property type="entry name" value="Elp3"/>
    <property type="match status" value="1"/>
</dbReference>
<evidence type="ECO:0000313" key="7">
    <source>
        <dbReference type="EMBL" id="ACV23685.1"/>
    </source>
</evidence>
<dbReference type="CDD" id="cd01335">
    <property type="entry name" value="Radical_SAM"/>
    <property type="match status" value="1"/>
</dbReference>
<dbReference type="InterPro" id="IPR051198">
    <property type="entry name" value="BchE-like"/>
</dbReference>
<evidence type="ECO:0000259" key="6">
    <source>
        <dbReference type="PROSITE" id="PS51918"/>
    </source>
</evidence>
<name>C7N3G2_SLAHD</name>
<keyword evidence="4" id="KW-0408">Iron</keyword>
<sequence length="291" mass="33366">MHYPETVYRPPQEAYNPLLPVTNGCSHNKCKFCSMYKDVKFEVLPLEIVEEDLRELAQQFPDATRMHFLGGNAFCLPYHRLVERIELVNRIMPNIRHINMMARVTDIIRKTPEQLVDLKNRGVDFLYVGHESGDDEVLARVNKGCTSADILEQCGKLDDAGIDYFFTFLNGVGGRELSHQHAVNSAKVFNQLKCTKLGSGSLTLFPDTQLYAEKQAGLFTDMTEKERAEEFYTFLEHVDRPCDVNCHHTSVIPVFGHFPEDKPEIMAELREGIDTIDEELQKLHRNIIHVL</sequence>